<evidence type="ECO:0000313" key="2">
    <source>
        <dbReference type="EMBL" id="MBF6355057.1"/>
    </source>
</evidence>
<keyword evidence="1" id="KW-0812">Transmembrane</keyword>
<comment type="caution">
    <text evidence="2">The sequence shown here is derived from an EMBL/GenBank/DDBJ whole genome shotgun (WGS) entry which is preliminary data.</text>
</comment>
<dbReference type="Proteomes" id="UP000707731">
    <property type="component" value="Unassembled WGS sequence"/>
</dbReference>
<evidence type="ECO:0000313" key="3">
    <source>
        <dbReference type="Proteomes" id="UP000707731"/>
    </source>
</evidence>
<reference evidence="2 3" key="1">
    <citation type="submission" date="2020-10" db="EMBL/GenBank/DDBJ databases">
        <title>Identification of Nocardia species via Next-generation sequencing and recognition of intraspecies genetic diversity.</title>
        <authorList>
            <person name="Li P."/>
            <person name="Li P."/>
            <person name="Lu B."/>
        </authorList>
    </citation>
    <scope>NUCLEOTIDE SEQUENCE [LARGE SCALE GENOMIC DNA]</scope>
    <source>
        <strain evidence="2 3">BJ06-0143</strain>
    </source>
</reference>
<keyword evidence="3" id="KW-1185">Reference proteome</keyword>
<feature type="transmembrane region" description="Helical" evidence="1">
    <location>
        <begin position="50"/>
        <end position="70"/>
    </location>
</feature>
<evidence type="ECO:0000256" key="1">
    <source>
        <dbReference type="SAM" id="Phobius"/>
    </source>
</evidence>
<proteinExistence type="predicted"/>
<dbReference type="EMBL" id="JADLQN010000001">
    <property type="protein sequence ID" value="MBF6355057.1"/>
    <property type="molecule type" value="Genomic_DNA"/>
</dbReference>
<accession>A0ABS0D9B4</accession>
<protein>
    <submittedName>
        <fullName evidence="2">Uncharacterized protein</fullName>
    </submittedName>
</protein>
<keyword evidence="1" id="KW-0472">Membrane</keyword>
<organism evidence="2 3">
    <name type="scientific">Nocardia higoensis</name>
    <dbReference type="NCBI Taxonomy" id="228599"/>
    <lineage>
        <taxon>Bacteria</taxon>
        <taxon>Bacillati</taxon>
        <taxon>Actinomycetota</taxon>
        <taxon>Actinomycetes</taxon>
        <taxon>Mycobacteriales</taxon>
        <taxon>Nocardiaceae</taxon>
        <taxon>Nocardia</taxon>
    </lineage>
</organism>
<sequence length="187" mass="19154">MQSSIHRSAAWRRDAVARLRGGSAGAVSGAVSIAAHGWAAATAAPGSSTLALLAAASAVVGALVAGIGPLRNTTSGLVAALIAGQLLGHVTLGFGSGHAQHGADLMSRQMLTAHVLAALFAAMVIRGAEAAYRIGTTVLARALPLRRELPVSFEPALLRTRYRDRVILRVFAARALRTRAPPGPVFA</sequence>
<feature type="transmembrane region" description="Helical" evidence="1">
    <location>
        <begin position="77"/>
        <end position="94"/>
    </location>
</feature>
<feature type="transmembrane region" description="Helical" evidence="1">
    <location>
        <begin position="21"/>
        <end position="44"/>
    </location>
</feature>
<dbReference type="RefSeq" id="WP_195001713.1">
    <property type="nucleotide sequence ID" value="NZ_JADLQN010000001.1"/>
</dbReference>
<feature type="transmembrane region" description="Helical" evidence="1">
    <location>
        <begin position="106"/>
        <end position="125"/>
    </location>
</feature>
<keyword evidence="1" id="KW-1133">Transmembrane helix</keyword>
<name>A0ABS0D9B4_9NOCA</name>
<gene>
    <name evidence="2" type="ORF">IU449_10960</name>
</gene>